<feature type="DNA-binding region" description="H-T-H motif" evidence="2">
    <location>
        <begin position="29"/>
        <end position="48"/>
    </location>
</feature>
<comment type="caution">
    <text evidence="5">The sequence shown here is derived from an EMBL/GenBank/DDBJ whole genome shotgun (WGS) entry which is preliminary data.</text>
</comment>
<feature type="region of interest" description="Disordered" evidence="3">
    <location>
        <begin position="202"/>
        <end position="221"/>
    </location>
</feature>
<evidence type="ECO:0000256" key="3">
    <source>
        <dbReference type="SAM" id="MobiDB-lite"/>
    </source>
</evidence>
<proteinExistence type="predicted"/>
<evidence type="ECO:0000313" key="5">
    <source>
        <dbReference type="EMBL" id="MTD16436.1"/>
    </source>
</evidence>
<dbReference type="SUPFAM" id="SSF46689">
    <property type="entry name" value="Homeodomain-like"/>
    <property type="match status" value="1"/>
</dbReference>
<name>A0A7K1FQL8_9ACTN</name>
<gene>
    <name evidence="5" type="ORF">GIS00_21090</name>
</gene>
<dbReference type="RefSeq" id="WP_154770417.1">
    <property type="nucleotide sequence ID" value="NZ_WLYK01000009.1"/>
</dbReference>
<evidence type="ECO:0000256" key="1">
    <source>
        <dbReference type="ARBA" id="ARBA00023125"/>
    </source>
</evidence>
<feature type="domain" description="HTH tetR-type" evidence="4">
    <location>
        <begin position="6"/>
        <end position="66"/>
    </location>
</feature>
<sequence>MDPRARRSRAALADAVYRLAAERDIESISVTEITAAAGVSRDTFYRHADDPVDLLARSLHEELAGALGVFRELPAGSGSGESVFAAPARVLIGHVRDHAAVYRQAPGGRLSGRLRQVLLDVSADILARHLKRHPGIAPEDIDLEDPAVFAMTVSYAAGGTVAAVEAWLAGGMVLPVDDAVAVMLAAAPRWWLGVAGSGPGSVSGGGAGAGALRPGRTRAPE</sequence>
<dbReference type="Pfam" id="PF00440">
    <property type="entry name" value="TetR_N"/>
    <property type="match status" value="1"/>
</dbReference>
<evidence type="ECO:0000313" key="6">
    <source>
        <dbReference type="Proteomes" id="UP000460221"/>
    </source>
</evidence>
<dbReference type="InterPro" id="IPR009057">
    <property type="entry name" value="Homeodomain-like_sf"/>
</dbReference>
<dbReference type="AlphaFoldDB" id="A0A7K1FQL8"/>
<dbReference type="GO" id="GO:0003677">
    <property type="term" value="F:DNA binding"/>
    <property type="evidence" value="ECO:0007669"/>
    <property type="project" value="UniProtKB-UniRule"/>
</dbReference>
<protein>
    <submittedName>
        <fullName evidence="5">TetR family transcriptional regulator</fullName>
    </submittedName>
</protein>
<dbReference type="PROSITE" id="PS50977">
    <property type="entry name" value="HTH_TETR_2"/>
    <property type="match status" value="1"/>
</dbReference>
<accession>A0A7K1FQL8</accession>
<dbReference type="Proteomes" id="UP000460221">
    <property type="component" value="Unassembled WGS sequence"/>
</dbReference>
<dbReference type="InterPro" id="IPR001647">
    <property type="entry name" value="HTH_TetR"/>
</dbReference>
<keyword evidence="1 2" id="KW-0238">DNA-binding</keyword>
<dbReference type="EMBL" id="WLYK01000009">
    <property type="protein sequence ID" value="MTD16436.1"/>
    <property type="molecule type" value="Genomic_DNA"/>
</dbReference>
<keyword evidence="6" id="KW-1185">Reference proteome</keyword>
<evidence type="ECO:0000259" key="4">
    <source>
        <dbReference type="PROSITE" id="PS50977"/>
    </source>
</evidence>
<organism evidence="5 6">
    <name type="scientific">Nakamurella alba</name>
    <dbReference type="NCBI Taxonomy" id="2665158"/>
    <lineage>
        <taxon>Bacteria</taxon>
        <taxon>Bacillati</taxon>
        <taxon>Actinomycetota</taxon>
        <taxon>Actinomycetes</taxon>
        <taxon>Nakamurellales</taxon>
        <taxon>Nakamurellaceae</taxon>
        <taxon>Nakamurella</taxon>
    </lineage>
</organism>
<dbReference type="Gene3D" id="1.10.357.10">
    <property type="entry name" value="Tetracycline Repressor, domain 2"/>
    <property type="match status" value="1"/>
</dbReference>
<reference evidence="5 6" key="1">
    <citation type="submission" date="2019-11" db="EMBL/GenBank/DDBJ databases">
        <authorList>
            <person name="Jiang L.-Q."/>
        </authorList>
    </citation>
    <scope>NUCLEOTIDE SEQUENCE [LARGE SCALE GENOMIC DNA]</scope>
    <source>
        <strain evidence="5 6">YIM 132087</strain>
    </source>
</reference>
<evidence type="ECO:0000256" key="2">
    <source>
        <dbReference type="PROSITE-ProRule" id="PRU00335"/>
    </source>
</evidence>